<dbReference type="SMART" id="SM00382">
    <property type="entry name" value="AAA"/>
    <property type="match status" value="1"/>
</dbReference>
<dbReference type="PANTHER" id="PTHR42734:SF6">
    <property type="entry name" value="MOLYBDATE IMPORT ATP-BINDING PROTEIN MOLC"/>
    <property type="match status" value="1"/>
</dbReference>
<dbReference type="AlphaFoldDB" id="A0A424W475"/>
<gene>
    <name evidence="7" type="ORF">DY367_29465</name>
</gene>
<keyword evidence="3" id="KW-0472">Membrane</keyword>
<keyword evidence="2" id="KW-0813">Transport</keyword>
<dbReference type="SUPFAM" id="SSF52540">
    <property type="entry name" value="P-loop containing nucleoside triphosphate hydrolases"/>
    <property type="match status" value="1"/>
</dbReference>
<dbReference type="EMBL" id="QVXO01000079">
    <property type="protein sequence ID" value="RPJ88103.1"/>
    <property type="molecule type" value="Genomic_DNA"/>
</dbReference>
<dbReference type="InterPro" id="IPR050153">
    <property type="entry name" value="Metal_Ion_Import_ABC"/>
</dbReference>
<dbReference type="Gene3D" id="3.40.50.300">
    <property type="entry name" value="P-loop containing nucleotide triphosphate hydrolases"/>
    <property type="match status" value="1"/>
</dbReference>
<keyword evidence="5 7" id="KW-0067">ATP-binding</keyword>
<dbReference type="Pfam" id="PF00005">
    <property type="entry name" value="ABC_tran"/>
    <property type="match status" value="1"/>
</dbReference>
<evidence type="ECO:0000256" key="2">
    <source>
        <dbReference type="ARBA" id="ARBA00022448"/>
    </source>
</evidence>
<comment type="similarity">
    <text evidence="1">Belongs to the ABC transporter superfamily.</text>
</comment>
<keyword evidence="4" id="KW-0547">Nucleotide-binding</keyword>
<dbReference type="PROSITE" id="PS50893">
    <property type="entry name" value="ABC_TRANSPORTER_2"/>
    <property type="match status" value="1"/>
</dbReference>
<proteinExistence type="inferred from homology"/>
<comment type="caution">
    <text evidence="7">The sequence shown here is derived from an EMBL/GenBank/DDBJ whole genome shotgun (WGS) entry which is preliminary data.</text>
</comment>
<dbReference type="PROSITE" id="PS00211">
    <property type="entry name" value="ABC_TRANSPORTER_1"/>
    <property type="match status" value="1"/>
</dbReference>
<keyword evidence="3" id="KW-1003">Cell membrane</keyword>
<evidence type="ECO:0000259" key="6">
    <source>
        <dbReference type="PROSITE" id="PS50893"/>
    </source>
</evidence>
<organism evidence="7 8">
    <name type="scientific">Alcaligenes xylosoxydans xylosoxydans</name>
    <name type="common">Achromobacter xylosoxidans</name>
    <dbReference type="NCBI Taxonomy" id="85698"/>
    <lineage>
        <taxon>Bacteria</taxon>
        <taxon>Pseudomonadati</taxon>
        <taxon>Pseudomonadota</taxon>
        <taxon>Betaproteobacteria</taxon>
        <taxon>Burkholderiales</taxon>
        <taxon>Alcaligenaceae</taxon>
        <taxon>Achromobacter</taxon>
    </lineage>
</organism>
<dbReference type="PANTHER" id="PTHR42734">
    <property type="entry name" value="METAL TRANSPORT SYSTEM ATP-BINDING PROTEIN TM_0124-RELATED"/>
    <property type="match status" value="1"/>
</dbReference>
<reference evidence="7 8" key="1">
    <citation type="submission" date="2018-08" db="EMBL/GenBank/DDBJ databases">
        <title>Achromobacter xylosoxidans Genome sequencing and assembly.</title>
        <authorList>
            <person name="Wang R."/>
            <person name="Rensing C."/>
            <person name="Li Y."/>
        </authorList>
    </citation>
    <scope>NUCLEOTIDE SEQUENCE [LARGE SCALE GENOMIC DNA]</scope>
    <source>
        <strain evidence="7 8">GD003A</strain>
    </source>
</reference>
<dbReference type="InterPro" id="IPR003593">
    <property type="entry name" value="AAA+_ATPase"/>
</dbReference>
<dbReference type="InterPro" id="IPR017871">
    <property type="entry name" value="ABC_transporter-like_CS"/>
</dbReference>
<evidence type="ECO:0000313" key="7">
    <source>
        <dbReference type="EMBL" id="RPJ88103.1"/>
    </source>
</evidence>
<protein>
    <submittedName>
        <fullName evidence="7">ABC transporter ATP-binding protein</fullName>
    </submittedName>
</protein>
<name>A0A424W475_ALCXX</name>
<dbReference type="InterPro" id="IPR003439">
    <property type="entry name" value="ABC_transporter-like_ATP-bd"/>
</dbReference>
<dbReference type="GO" id="GO:0016887">
    <property type="term" value="F:ATP hydrolysis activity"/>
    <property type="evidence" value="ECO:0007669"/>
    <property type="project" value="InterPro"/>
</dbReference>
<dbReference type="GO" id="GO:0005524">
    <property type="term" value="F:ATP binding"/>
    <property type="evidence" value="ECO:0007669"/>
    <property type="project" value="UniProtKB-KW"/>
</dbReference>
<evidence type="ECO:0000256" key="4">
    <source>
        <dbReference type="ARBA" id="ARBA00022741"/>
    </source>
</evidence>
<feature type="domain" description="ABC transporter" evidence="6">
    <location>
        <begin position="2"/>
        <end position="225"/>
    </location>
</feature>
<dbReference type="RefSeq" id="WP_118934779.1">
    <property type="nucleotide sequence ID" value="NZ_CP061008.1"/>
</dbReference>
<dbReference type="InterPro" id="IPR027417">
    <property type="entry name" value="P-loop_NTPase"/>
</dbReference>
<dbReference type="OrthoDB" id="5296765at2"/>
<evidence type="ECO:0000256" key="3">
    <source>
        <dbReference type="ARBA" id="ARBA00022475"/>
    </source>
</evidence>
<dbReference type="Proteomes" id="UP000285324">
    <property type="component" value="Unassembled WGS sequence"/>
</dbReference>
<sequence length="245" mass="26150">MLELAQLSVQAGGRRLLSDLSLSLPAGQILAVLGPNGRGKTTLLRTILGLNPPAAGTVRLQGHAAYVPQRSDTLYAYDVLTMVSMGRARHLRWYAAPGARDWSIARDCLGQVGLGHLADRPFHALSGGEQQLACIARALASASPIIILDEPAAALDLRNQDVVLSLLRRLAQEQGLAVVFTTHQPQHAQHIADQTLLMHAGACETGPTASMCVDERLSRLYGLPVRVATLHGESGDIVGVIPVFR</sequence>
<evidence type="ECO:0000313" key="8">
    <source>
        <dbReference type="Proteomes" id="UP000285324"/>
    </source>
</evidence>
<evidence type="ECO:0000256" key="5">
    <source>
        <dbReference type="ARBA" id="ARBA00022840"/>
    </source>
</evidence>
<accession>A0A424W475</accession>
<evidence type="ECO:0000256" key="1">
    <source>
        <dbReference type="ARBA" id="ARBA00005417"/>
    </source>
</evidence>